<keyword evidence="2" id="KW-1185">Reference proteome</keyword>
<organism evidence="1 2">
    <name type="scientific">Sulfurovum riftiae</name>
    <dbReference type="NCBI Taxonomy" id="1630136"/>
    <lineage>
        <taxon>Bacteria</taxon>
        <taxon>Pseudomonadati</taxon>
        <taxon>Campylobacterota</taxon>
        <taxon>Epsilonproteobacteria</taxon>
        <taxon>Campylobacterales</taxon>
        <taxon>Sulfurovaceae</taxon>
        <taxon>Sulfurovum</taxon>
    </lineage>
</organism>
<name>A0A151CJ30_9BACT</name>
<dbReference type="AlphaFoldDB" id="A0A151CJ30"/>
<evidence type="ECO:0000313" key="1">
    <source>
        <dbReference type="EMBL" id="KYJ87535.1"/>
    </source>
</evidence>
<gene>
    <name evidence="1" type="ORF">AS592_10535</name>
</gene>
<accession>A0A151CJ30</accession>
<dbReference type="Proteomes" id="UP000075359">
    <property type="component" value="Unassembled WGS sequence"/>
</dbReference>
<protein>
    <submittedName>
        <fullName evidence="1">Uncharacterized protein</fullName>
    </submittedName>
</protein>
<proteinExistence type="predicted"/>
<dbReference type="STRING" id="1630136.AS592_10535"/>
<comment type="caution">
    <text evidence="1">The sequence shown here is derived from an EMBL/GenBank/DDBJ whole genome shotgun (WGS) entry which is preliminary data.</text>
</comment>
<sequence length="160" mass="18056">MMRRTISTGAEIMDIDSKTGEIFVVGSDRTDYELIKQTKIQAYKLLSPNDFVSINGVWEAKRDALIKILSSLPISYSWKITDKQLSDKYAQVLGTLRIEAGDIVRQADSMGICEFSELKGNGGLHFMNARAETRALKRAIETLFGSVINYYVIHVLEKHH</sequence>
<evidence type="ECO:0000313" key="2">
    <source>
        <dbReference type="Proteomes" id="UP000075359"/>
    </source>
</evidence>
<reference evidence="1 2" key="1">
    <citation type="submission" date="2015-11" db="EMBL/GenBank/DDBJ databases">
        <title>Draft genome of Sulfurovum riftiae 1812E, a member of the Epsilonproteobacteria isolated from the tube of the deep-sea hydrothermal vent tubewom Riftia pachyptila.</title>
        <authorList>
            <person name="Vetriani C."/>
            <person name="Giovannelli D."/>
        </authorList>
    </citation>
    <scope>NUCLEOTIDE SEQUENCE [LARGE SCALE GENOMIC DNA]</scope>
    <source>
        <strain evidence="1 2">1812E</strain>
    </source>
</reference>
<dbReference type="EMBL" id="LNKT01000001">
    <property type="protein sequence ID" value="KYJ87535.1"/>
    <property type="molecule type" value="Genomic_DNA"/>
</dbReference>